<dbReference type="PANTHER" id="PTHR44525">
    <property type="entry name" value="WD REPEAT-CONTAINING PROTEIN 27"/>
    <property type="match status" value="1"/>
</dbReference>
<dbReference type="SUPFAM" id="SSF50978">
    <property type="entry name" value="WD40 repeat-like"/>
    <property type="match status" value="2"/>
</dbReference>
<dbReference type="AlphaFoldDB" id="A0AA85FMR5"/>
<dbReference type="InterPro" id="IPR001680">
    <property type="entry name" value="WD40_rpt"/>
</dbReference>
<keyword evidence="2" id="KW-1185">Reference proteome</keyword>
<dbReference type="PROSITE" id="PS50082">
    <property type="entry name" value="WD_REPEATS_2"/>
    <property type="match status" value="1"/>
</dbReference>
<dbReference type="PANTHER" id="PTHR44525:SF1">
    <property type="entry name" value="WD REPEAT-CONTAINING PROTEIN 27"/>
    <property type="match status" value="1"/>
</dbReference>
<dbReference type="Proteomes" id="UP000050792">
    <property type="component" value="Unassembled WGS sequence"/>
</dbReference>
<dbReference type="PROSITE" id="PS50294">
    <property type="entry name" value="WD_REPEATS_REGION"/>
    <property type="match status" value="1"/>
</dbReference>
<evidence type="ECO:0000313" key="3">
    <source>
        <dbReference type="WBParaSite" id="SRDH1_56190.2"/>
    </source>
</evidence>
<dbReference type="Pfam" id="PF00400">
    <property type="entry name" value="WD40"/>
    <property type="match status" value="1"/>
</dbReference>
<feature type="repeat" description="WD" evidence="1">
    <location>
        <begin position="549"/>
        <end position="582"/>
    </location>
</feature>
<dbReference type="InterPro" id="IPR015943">
    <property type="entry name" value="WD40/YVTN_repeat-like_dom_sf"/>
</dbReference>
<name>A0AA85FMR5_9TREM</name>
<dbReference type="InterPro" id="IPR036322">
    <property type="entry name" value="WD40_repeat_dom_sf"/>
</dbReference>
<dbReference type="WBParaSite" id="SRDH1_56190.2">
    <property type="protein sequence ID" value="SRDH1_56190.2"/>
    <property type="gene ID" value="SRDH1_56190"/>
</dbReference>
<dbReference type="Gene3D" id="2.130.10.10">
    <property type="entry name" value="YVTN repeat-like/Quinoprotein amine dehydrogenase"/>
    <property type="match status" value="2"/>
</dbReference>
<dbReference type="SMART" id="SM00320">
    <property type="entry name" value="WD40"/>
    <property type="match status" value="6"/>
</dbReference>
<protein>
    <recommendedName>
        <fullName evidence="4">WD repeat-containing protein 27</fullName>
    </recommendedName>
</protein>
<organism evidence="2 3">
    <name type="scientific">Schistosoma rodhaini</name>
    <dbReference type="NCBI Taxonomy" id="6188"/>
    <lineage>
        <taxon>Eukaryota</taxon>
        <taxon>Metazoa</taxon>
        <taxon>Spiralia</taxon>
        <taxon>Lophotrochozoa</taxon>
        <taxon>Platyhelminthes</taxon>
        <taxon>Trematoda</taxon>
        <taxon>Digenea</taxon>
        <taxon>Strigeidida</taxon>
        <taxon>Schistosomatoidea</taxon>
        <taxon>Schistosomatidae</taxon>
        <taxon>Schistosoma</taxon>
    </lineage>
</organism>
<evidence type="ECO:0008006" key="4">
    <source>
        <dbReference type="Google" id="ProtNLM"/>
    </source>
</evidence>
<evidence type="ECO:0000256" key="1">
    <source>
        <dbReference type="PROSITE-ProRule" id="PRU00221"/>
    </source>
</evidence>
<sequence>MSVLQSPCLDFFATGGLFLVDILENVVCYTSTTAPDKVYTSLICDLPSFHSVYKSILSIIFLKVQVICSDVVIVLATAEAIEILQFSHMSLKYPQRTKFIEYVLRNPPVLRIDPSFSCVVIGDEKYLKAWHLKETQNIVVSMGSQSTNIKDISFHNSVPQYAFVLIDDLSCRIWDIQACKLIHSISFQKITAFSSSLIDGCIPLGTKDGQILSFCPHSFKCIQLCALPEPTVNNDVGHRKTSQIIHPTSERPSWSKNAAFNPSISMEFSNEIVAFTTVDLISLHSENDVPKTPESGSSISIILSRARLYVLDMSNHNVMASWSWVDLKLSNWNYIYNAEITSTSNAVNFWIRGKNDSVGFFTIPLENVSAANGRENLSNSSPYLSFIAKYDLLTNSVLNTCNKHQLFQNNDSNRNKSQFSTLSKTSLDKPVTFGHKIKSSGYANQEPMRKMFHPLIYGRSKQRNTMKLGNEGKLEKLTKSYPNTDELPNVLQLSGYVDSCTTPIYKVAYSPNGNSLASCLGNGICLITQRDQNTLEEKRKKLFSSAEALRGHLGPVLWASWSMDSCLLLTCSSDRTARIWRIGVKGSNKNVTTKIGSVTQLIFDSIHKGATNDYGEKVNLKKKTTYRHVPFEDNISIGNFYYMDSFVYLVSKNIIRLYTYTLSNNENILKKSFANNSYKLVGEFPISTCNQLTSVASVNLFYSYLLVCAGSDRRLSILDLNCGQVIQEIQSAHNKCITGIALNQGSLYSSFNDSIQNTTTLGTGYTVYATVAPKDCIQIWDLRESRYPVLKLARFSSEIYSSGSSRNALIPPVTAVFSPCGTKLLVGGTMDVNQSSPVIYDVRKACSHPLAILNHEIRTNNSPSTVVDWHPSKPEVTTGSHEGILSIYGIHRTQVKYTT</sequence>
<dbReference type="InterPro" id="IPR042411">
    <property type="entry name" value="WDR27"/>
</dbReference>
<keyword evidence="1" id="KW-0853">WD repeat</keyword>
<reference evidence="2" key="1">
    <citation type="submission" date="2022-06" db="EMBL/GenBank/DDBJ databases">
        <authorList>
            <person name="Berger JAMES D."/>
            <person name="Berger JAMES D."/>
        </authorList>
    </citation>
    <scope>NUCLEOTIDE SEQUENCE [LARGE SCALE GENOMIC DNA]</scope>
</reference>
<reference evidence="3" key="2">
    <citation type="submission" date="2023-11" db="UniProtKB">
        <authorList>
            <consortium name="WormBaseParasite"/>
        </authorList>
    </citation>
    <scope>IDENTIFICATION</scope>
</reference>
<accession>A0AA85FMR5</accession>
<evidence type="ECO:0000313" key="2">
    <source>
        <dbReference type="Proteomes" id="UP000050792"/>
    </source>
</evidence>
<proteinExistence type="predicted"/>